<dbReference type="AlphaFoldDB" id="A0A1F7WEC9"/>
<dbReference type="PANTHER" id="PTHR30383:SF5">
    <property type="entry name" value="SGNH HYDROLASE-TYPE ESTERASE DOMAIN-CONTAINING PROTEIN"/>
    <property type="match status" value="1"/>
</dbReference>
<protein>
    <recommendedName>
        <fullName evidence="3">F5/8 type C domain-containing protein</fullName>
    </recommendedName>
</protein>
<dbReference type="SUPFAM" id="SSF49785">
    <property type="entry name" value="Galactose-binding domain-like"/>
    <property type="match status" value="1"/>
</dbReference>
<keyword evidence="2" id="KW-0732">Signal</keyword>
<dbReference type="STRING" id="1817813.A2008_07400"/>
<feature type="region of interest" description="Disordered" evidence="1">
    <location>
        <begin position="255"/>
        <end position="286"/>
    </location>
</feature>
<dbReference type="PANTHER" id="PTHR30383">
    <property type="entry name" value="THIOESTERASE 1/PROTEASE 1/LYSOPHOSPHOLIPASE L1"/>
    <property type="match status" value="1"/>
</dbReference>
<evidence type="ECO:0000313" key="5">
    <source>
        <dbReference type="Proteomes" id="UP000178735"/>
    </source>
</evidence>
<feature type="signal peptide" evidence="2">
    <location>
        <begin position="1"/>
        <end position="36"/>
    </location>
</feature>
<proteinExistence type="predicted"/>
<organism evidence="4 5">
    <name type="scientific">Candidatus Wallbacteria bacterium GWC2_49_35</name>
    <dbReference type="NCBI Taxonomy" id="1817813"/>
    <lineage>
        <taxon>Bacteria</taxon>
        <taxon>Candidatus Walliibacteriota</taxon>
    </lineage>
</organism>
<dbReference type="InterPro" id="IPR008979">
    <property type="entry name" value="Galactose-bd-like_sf"/>
</dbReference>
<dbReference type="InterPro" id="IPR051532">
    <property type="entry name" value="Ester_Hydrolysis_Enzymes"/>
</dbReference>
<comment type="caution">
    <text evidence="4">The sequence shown here is derived from an EMBL/GenBank/DDBJ whole genome shotgun (WGS) entry which is preliminary data.</text>
</comment>
<dbReference type="GO" id="GO:0004622">
    <property type="term" value="F:phosphatidylcholine lysophospholipase activity"/>
    <property type="evidence" value="ECO:0007669"/>
    <property type="project" value="TreeGrafter"/>
</dbReference>
<evidence type="ECO:0000256" key="1">
    <source>
        <dbReference type="SAM" id="MobiDB-lite"/>
    </source>
</evidence>
<gene>
    <name evidence="4" type="ORF">A2008_07400</name>
</gene>
<dbReference type="EMBL" id="MGFH01000239">
    <property type="protein sequence ID" value="OGM01171.1"/>
    <property type="molecule type" value="Genomic_DNA"/>
</dbReference>
<dbReference type="InterPro" id="IPR013830">
    <property type="entry name" value="SGNH_hydro"/>
</dbReference>
<feature type="compositionally biased region" description="Acidic residues" evidence="1">
    <location>
        <begin position="265"/>
        <end position="286"/>
    </location>
</feature>
<evidence type="ECO:0000313" key="4">
    <source>
        <dbReference type="EMBL" id="OGM01171.1"/>
    </source>
</evidence>
<name>A0A1F7WEC9_9BACT</name>
<evidence type="ECO:0000259" key="3">
    <source>
        <dbReference type="PROSITE" id="PS50022"/>
    </source>
</evidence>
<feature type="chain" id="PRO_5009533373" description="F5/8 type C domain-containing protein" evidence="2">
    <location>
        <begin position="37"/>
        <end position="429"/>
    </location>
</feature>
<dbReference type="InterPro" id="IPR036514">
    <property type="entry name" value="SGNH_hydro_sf"/>
</dbReference>
<dbReference type="InterPro" id="IPR000421">
    <property type="entry name" value="FA58C"/>
</dbReference>
<dbReference type="Gene3D" id="3.40.50.1110">
    <property type="entry name" value="SGNH hydrolase"/>
    <property type="match status" value="1"/>
</dbReference>
<reference evidence="4 5" key="1">
    <citation type="journal article" date="2016" name="Nat. Commun.">
        <title>Thousands of microbial genomes shed light on interconnected biogeochemical processes in an aquifer system.</title>
        <authorList>
            <person name="Anantharaman K."/>
            <person name="Brown C.T."/>
            <person name="Hug L.A."/>
            <person name="Sharon I."/>
            <person name="Castelle C.J."/>
            <person name="Probst A.J."/>
            <person name="Thomas B.C."/>
            <person name="Singh A."/>
            <person name="Wilkins M.J."/>
            <person name="Karaoz U."/>
            <person name="Brodie E.L."/>
            <person name="Williams K.H."/>
            <person name="Hubbard S.S."/>
            <person name="Banfield J.F."/>
        </authorList>
    </citation>
    <scope>NUCLEOTIDE SEQUENCE [LARGE SCALE GENOMIC DNA]</scope>
</reference>
<dbReference type="PROSITE" id="PS50022">
    <property type="entry name" value="FA58C_3"/>
    <property type="match status" value="1"/>
</dbReference>
<sequence length="429" mass="46953">MGTKQAFMPAPRKCPPSGSYRLIINAAFFAAVITLAACCADLVSAQAAGPLKIYAFGDSITYGYAPTGAQSLTNSGSFRFLLGEMLKEAGIDARIVNGGVPGETVAGAKARINGIFLEKPDVAVIMFGTNDCMAGADGRAQVPLDVYKTELEGFVRKLLQKDIGVILMTSPPLPTDNIPALTNRRLMPYVFAVRRTALENRVDFVDNFANFNDAASDKNLMRFFLADAIHPNTEGHKLIAEGIFDVLRDGGSRYNQWEKNRPAAGEEDDENGEENASDASENDDDEGWAAENLALEKTYMESAKNKSCSAGVLTDGERKAKSRSDAYFTSYSEDFPKWVLIDLGKTLEVKKVRVYNAAVLDVRNISVHYALEPGKYKTVGEGIFRKPSSKLEFQLKKSVRARYIKIEIEDSYGGKNRVSLAEVEVFGAR</sequence>
<evidence type="ECO:0000256" key="2">
    <source>
        <dbReference type="SAM" id="SignalP"/>
    </source>
</evidence>
<dbReference type="Proteomes" id="UP000178735">
    <property type="component" value="Unassembled WGS sequence"/>
</dbReference>
<dbReference type="Gene3D" id="2.60.120.260">
    <property type="entry name" value="Galactose-binding domain-like"/>
    <property type="match status" value="1"/>
</dbReference>
<accession>A0A1F7WEC9</accession>
<feature type="domain" description="F5/8 type C" evidence="3">
    <location>
        <begin position="288"/>
        <end position="428"/>
    </location>
</feature>
<dbReference type="SUPFAM" id="SSF52266">
    <property type="entry name" value="SGNH hydrolase"/>
    <property type="match status" value="1"/>
</dbReference>
<dbReference type="Pfam" id="PF00754">
    <property type="entry name" value="F5_F8_type_C"/>
    <property type="match status" value="1"/>
</dbReference>
<dbReference type="Pfam" id="PF13472">
    <property type="entry name" value="Lipase_GDSL_2"/>
    <property type="match status" value="1"/>
</dbReference>